<dbReference type="PIRSF" id="PIRSF020967">
    <property type="entry name" value="UCP020967"/>
    <property type="match status" value="1"/>
</dbReference>
<dbReference type="InterPro" id="IPR029057">
    <property type="entry name" value="PRTase-like"/>
</dbReference>
<organism evidence="3 4">
    <name type="scientific">Paenibacillus peoriae</name>
    <dbReference type="NCBI Taxonomy" id="59893"/>
    <lineage>
        <taxon>Bacteria</taxon>
        <taxon>Bacillati</taxon>
        <taxon>Bacillota</taxon>
        <taxon>Bacilli</taxon>
        <taxon>Bacillales</taxon>
        <taxon>Paenibacillaceae</taxon>
        <taxon>Paenibacillus</taxon>
    </lineage>
</organism>
<accession>A0ABU1QNU9</accession>
<evidence type="ECO:0008006" key="5">
    <source>
        <dbReference type="Google" id="ProtNLM"/>
    </source>
</evidence>
<dbReference type="EMBL" id="JAVDUG010000015">
    <property type="protein sequence ID" value="MDR6781321.1"/>
    <property type="molecule type" value="Genomic_DNA"/>
</dbReference>
<dbReference type="Proteomes" id="UP001266807">
    <property type="component" value="Unassembled WGS sequence"/>
</dbReference>
<gene>
    <name evidence="3" type="ORF">J2W98_005633</name>
</gene>
<protein>
    <recommendedName>
        <fullName evidence="5">Phosphoribosyltransferase</fullName>
    </recommendedName>
</protein>
<dbReference type="InterPro" id="IPR000836">
    <property type="entry name" value="PRTase_dom"/>
</dbReference>
<keyword evidence="4" id="KW-1185">Reference proteome</keyword>
<dbReference type="InterPro" id="IPR041688">
    <property type="entry name" value="PRTase_2"/>
</dbReference>
<dbReference type="CDD" id="cd06223">
    <property type="entry name" value="PRTases_typeI"/>
    <property type="match status" value="1"/>
</dbReference>
<reference evidence="3 4" key="1">
    <citation type="submission" date="2023-07" db="EMBL/GenBank/DDBJ databases">
        <title>Sorghum-associated microbial communities from plants grown in Nebraska, USA.</title>
        <authorList>
            <person name="Schachtman D."/>
        </authorList>
    </citation>
    <scope>NUCLEOTIDE SEQUENCE [LARGE SCALE GENOMIC DNA]</scope>
    <source>
        <strain evidence="3 4">BE143</strain>
    </source>
</reference>
<sequence>MNNNILSVSYPTTKTHLLPILEQFSVKITETHNPFRLPVDKLFAMAARVNKKRSFLFVSKVLGKHIPVNPYTSLLSGAALAILLYKELVPQAGQQMDELIGEAVRGLLDPDYAKEAYRKLMDERLAFAFTEPIKFVGFAETATALGHSMYRLFDDGASYIHTTREDIPGLRPIIRFEEEHSHAVDHRCYALDEDAFAGDGPIVLVDDEITTGKTTLNIIRDIQEHFPRKQYVIASLLDWRTDSDEQAFTDLEAELGITITPLSLLKGKIEVQGVPILDHAEYAAQVGHPEHAATSMAEVNKDASGIIDHRFEKDTSGFERVVHSSMSTDGYANTAPYLKYTGRFGLQSADNSALDAEITRTAERLNQLRSGQRTLVMGTGEFMYIPMRIAAELGLNVYFQSTTRSPVYPHREEGYGVACGVTYPSPEDSTIRNFIYNVDPGQYDEIFVLMERESDPERMNPLLEALTRLGCDKVHVVYFNGLTSQESKGARI</sequence>
<evidence type="ECO:0000313" key="3">
    <source>
        <dbReference type="EMBL" id="MDR6781321.1"/>
    </source>
</evidence>
<comment type="caution">
    <text evidence="3">The sequence shown here is derived from an EMBL/GenBank/DDBJ whole genome shotgun (WGS) entry which is preliminary data.</text>
</comment>
<evidence type="ECO:0000313" key="4">
    <source>
        <dbReference type="Proteomes" id="UP001266807"/>
    </source>
</evidence>
<dbReference type="InterPro" id="IPR011214">
    <property type="entry name" value="UCP020967"/>
</dbReference>
<evidence type="ECO:0000259" key="1">
    <source>
        <dbReference type="Pfam" id="PF12500"/>
    </source>
</evidence>
<dbReference type="Pfam" id="PF12500">
    <property type="entry name" value="TRSP"/>
    <property type="match status" value="1"/>
</dbReference>
<feature type="domain" description="Orotate phosphoribosyltransferase-like" evidence="2">
    <location>
        <begin position="42"/>
        <end position="268"/>
    </location>
</feature>
<dbReference type="InterPro" id="IPR022537">
    <property type="entry name" value="TRSP_dom"/>
</dbReference>
<dbReference type="SUPFAM" id="SSF53271">
    <property type="entry name" value="PRTase-like"/>
    <property type="match status" value="1"/>
</dbReference>
<proteinExistence type="predicted"/>
<evidence type="ECO:0000259" key="2">
    <source>
        <dbReference type="Pfam" id="PF15609"/>
    </source>
</evidence>
<dbReference type="Pfam" id="PF15609">
    <property type="entry name" value="PRTase_2"/>
    <property type="match status" value="1"/>
</dbReference>
<name>A0ABU1QNU9_9BACL</name>
<feature type="domain" description="TRSP" evidence="1">
    <location>
        <begin position="340"/>
        <end position="466"/>
    </location>
</feature>